<feature type="compositionally biased region" description="Polar residues" evidence="1">
    <location>
        <begin position="89"/>
        <end position="98"/>
    </location>
</feature>
<comment type="caution">
    <text evidence="3">The sequence shown here is derived from an EMBL/GenBank/DDBJ whole genome shotgun (WGS) entry which is preliminary data.</text>
</comment>
<accession>A0AA39WQG0</accession>
<evidence type="ECO:0000313" key="4">
    <source>
        <dbReference type="Proteomes" id="UP001175000"/>
    </source>
</evidence>
<dbReference type="PANTHER" id="PTHR33112:SF10">
    <property type="entry name" value="TOL"/>
    <property type="match status" value="1"/>
</dbReference>
<protein>
    <recommendedName>
        <fullName evidence="2">Heterokaryon incompatibility domain-containing protein</fullName>
    </recommendedName>
</protein>
<sequence>MNRMKLQRPETTKSVGADKLCVRCSGLNLSAETFLIEDNQPSGARGLWCDDAVVQRAISFSEHLTRSRRHPQRPALQPGMAYPYRSPRKPTSTPSTISRGRFDDRTAKYTAGRRRKNDQVKRTPMEPYFVVIDTENDSIVPLPFKESGGNLTLDPYATVSYAWGNDDDHSQHTTTSTKNIEGRHKSGGLAPVVPGLPKALHEAIELVHALGIRYIWIDALCVVQDSSHSWNLNAQAVHVRQCCLYPLPTFQNLNYPLALIT</sequence>
<gene>
    <name evidence="3" type="ORF">B0T14DRAFT_519709</name>
</gene>
<feature type="domain" description="Heterokaryon incompatibility" evidence="2">
    <location>
        <begin position="156"/>
        <end position="237"/>
    </location>
</feature>
<organism evidence="3 4">
    <name type="scientific">Immersiella caudata</name>
    <dbReference type="NCBI Taxonomy" id="314043"/>
    <lineage>
        <taxon>Eukaryota</taxon>
        <taxon>Fungi</taxon>
        <taxon>Dikarya</taxon>
        <taxon>Ascomycota</taxon>
        <taxon>Pezizomycotina</taxon>
        <taxon>Sordariomycetes</taxon>
        <taxon>Sordariomycetidae</taxon>
        <taxon>Sordariales</taxon>
        <taxon>Lasiosphaeriaceae</taxon>
        <taxon>Immersiella</taxon>
    </lineage>
</organism>
<dbReference type="AlphaFoldDB" id="A0AA39WQG0"/>
<evidence type="ECO:0000259" key="2">
    <source>
        <dbReference type="Pfam" id="PF06985"/>
    </source>
</evidence>
<dbReference type="PANTHER" id="PTHR33112">
    <property type="entry name" value="DOMAIN PROTEIN, PUTATIVE-RELATED"/>
    <property type="match status" value="1"/>
</dbReference>
<dbReference type="Pfam" id="PF06985">
    <property type="entry name" value="HET"/>
    <property type="match status" value="1"/>
</dbReference>
<dbReference type="Proteomes" id="UP001175000">
    <property type="component" value="Unassembled WGS sequence"/>
</dbReference>
<feature type="region of interest" description="Disordered" evidence="1">
    <location>
        <begin position="64"/>
        <end position="120"/>
    </location>
</feature>
<evidence type="ECO:0000256" key="1">
    <source>
        <dbReference type="SAM" id="MobiDB-lite"/>
    </source>
</evidence>
<dbReference type="EMBL" id="JAULSU010000004">
    <property type="protein sequence ID" value="KAK0619704.1"/>
    <property type="molecule type" value="Genomic_DNA"/>
</dbReference>
<name>A0AA39WQG0_9PEZI</name>
<dbReference type="InterPro" id="IPR010730">
    <property type="entry name" value="HET"/>
</dbReference>
<keyword evidence="4" id="KW-1185">Reference proteome</keyword>
<reference evidence="3" key="1">
    <citation type="submission" date="2023-06" db="EMBL/GenBank/DDBJ databases">
        <title>Genome-scale phylogeny and comparative genomics of the fungal order Sordariales.</title>
        <authorList>
            <consortium name="Lawrence Berkeley National Laboratory"/>
            <person name="Hensen N."/>
            <person name="Bonometti L."/>
            <person name="Westerberg I."/>
            <person name="Brannstrom I.O."/>
            <person name="Guillou S."/>
            <person name="Cros-Aarteil S."/>
            <person name="Calhoun S."/>
            <person name="Haridas S."/>
            <person name="Kuo A."/>
            <person name="Mondo S."/>
            <person name="Pangilinan J."/>
            <person name="Riley R."/>
            <person name="Labutti K."/>
            <person name="Andreopoulos B."/>
            <person name="Lipzen A."/>
            <person name="Chen C."/>
            <person name="Yanf M."/>
            <person name="Daum C."/>
            <person name="Ng V."/>
            <person name="Clum A."/>
            <person name="Steindorff A."/>
            <person name="Ohm R."/>
            <person name="Martin F."/>
            <person name="Silar P."/>
            <person name="Natvig D."/>
            <person name="Lalanne C."/>
            <person name="Gautier V."/>
            <person name="Ament-Velasquez S.L."/>
            <person name="Kruys A."/>
            <person name="Hutchinson M.I."/>
            <person name="Powell A.J."/>
            <person name="Barry K."/>
            <person name="Miller A.N."/>
            <person name="Grigoriev I.V."/>
            <person name="Debuchy R."/>
            <person name="Gladieux P."/>
            <person name="Thoren M.H."/>
            <person name="Johannesson H."/>
        </authorList>
    </citation>
    <scope>NUCLEOTIDE SEQUENCE</scope>
    <source>
        <strain evidence="3">CBS 606.72</strain>
    </source>
</reference>
<proteinExistence type="predicted"/>
<evidence type="ECO:0000313" key="3">
    <source>
        <dbReference type="EMBL" id="KAK0619704.1"/>
    </source>
</evidence>